<dbReference type="InterPro" id="IPR036465">
    <property type="entry name" value="vWFA_dom_sf"/>
</dbReference>
<keyword evidence="3" id="KW-1185">Reference proteome</keyword>
<dbReference type="SMART" id="SM00327">
    <property type="entry name" value="VWA"/>
    <property type="match status" value="1"/>
</dbReference>
<sequence length="483" mass="52741">MSALTELYRFVEVGSTDPFSRNNNLFFVVDVSGSMGELVVGTRTRLDLVKDQLTRALDRLLEIKAQAGITIHIGINAFSATQDLLIEKWDIDAAAIEELKAFVNALSPLGGTPYNVFMQQIVNHFTVTTPGFRRAAFMITDGEPEPTSSAAWAYAIGQDVIRRTGNFSKANDNDVSLYGVAVAVFNTEYLGMLDNTPRDGIQAISIGSGDGLYNALLTEDYEERLVWTYTNAPYEVVFNNETYVPAAVSHNEVESKQDVAKADLDVSFDLGNVAASRWLKDSVETVVSLTIWEQDDVDDGSDTHVIWKGRLAGVKPSGAKITLSFDSVFTSLQRPGLGARYQRMCRHLLYGRGCKVAKSNYAVAGVPTAVSGVTVTVPEAAAFPDGYFAMGMIEMGDGTSRLIVGHAGANLTLMRPMLSLTRLFTDQGYGKSYGEAYGGLTITLYPGCPRDRQTCHDRFNNLPNYGGFDWIPSRNPFNGTSIV</sequence>
<dbReference type="EMBL" id="ON189047">
    <property type="protein sequence ID" value="URA07147.1"/>
    <property type="molecule type" value="Genomic_DNA"/>
</dbReference>
<dbReference type="PROSITE" id="PS50234">
    <property type="entry name" value="VWFA"/>
    <property type="match status" value="1"/>
</dbReference>
<dbReference type="Pfam" id="PF00092">
    <property type="entry name" value="VWA"/>
    <property type="match status" value="1"/>
</dbReference>
<accession>A0A9E7E1H2</accession>
<evidence type="ECO:0000259" key="1">
    <source>
        <dbReference type="PROSITE" id="PS50234"/>
    </source>
</evidence>
<dbReference type="InterPro" id="IPR018964">
    <property type="entry name" value="Phage_phiJL001_Gp84_C"/>
</dbReference>
<dbReference type="Gene3D" id="3.40.50.410">
    <property type="entry name" value="von Willebrand factor, type A domain"/>
    <property type="match status" value="1"/>
</dbReference>
<dbReference type="Pfam" id="PF09931">
    <property type="entry name" value="Phage_phiJL001_Gp84_N"/>
    <property type="match status" value="1"/>
</dbReference>
<gene>
    <name evidence="2" type="ORF">Mallos_BL60039</name>
</gene>
<evidence type="ECO:0000313" key="2">
    <source>
        <dbReference type="EMBL" id="URA07147.1"/>
    </source>
</evidence>
<feature type="domain" description="VWFA" evidence="1">
    <location>
        <begin position="24"/>
        <end position="237"/>
    </location>
</feature>
<evidence type="ECO:0000313" key="3">
    <source>
        <dbReference type="Proteomes" id="UP001056460"/>
    </source>
</evidence>
<reference evidence="2" key="1">
    <citation type="journal article" date="2022" name="Viruses">
        <title>Isolation of novel Xanthomonas phages for the plant pathogens X. translucens and X. campestris.</title>
        <authorList>
            <person name="Erdrich S.H."/>
            <person name="Sharma V."/>
            <person name="Schurr U."/>
            <person name="Arsova B."/>
            <person name="Frunzke J."/>
        </authorList>
    </citation>
    <scope>NUCLEOTIDE SEQUENCE</scope>
</reference>
<dbReference type="InterPro" id="IPR002035">
    <property type="entry name" value="VWF_A"/>
</dbReference>
<dbReference type="Pfam" id="PF09356">
    <property type="entry name" value="Phage_BR0599"/>
    <property type="match status" value="1"/>
</dbReference>
<proteinExistence type="predicted"/>
<dbReference type="Proteomes" id="UP001056460">
    <property type="component" value="Segment"/>
</dbReference>
<organism evidence="2 3">
    <name type="scientific">Xanthomonas phage Mallos</name>
    <dbReference type="NCBI Taxonomy" id="2939131"/>
    <lineage>
        <taxon>Viruses</taxon>
        <taxon>Duplodnaviria</taxon>
        <taxon>Heunggongvirae</taxon>
        <taxon>Uroviricota</taxon>
        <taxon>Caudoviricetes</taxon>
        <taxon>Mesyanzhinovviridae</taxon>
        <taxon>Bradleyvirinae</taxon>
        <taxon>Mallosvirus</taxon>
        <taxon>Mallosvirus mallos</taxon>
    </lineage>
</organism>
<name>A0A9E7E1H2_9CAUD</name>
<dbReference type="CDD" id="cd00198">
    <property type="entry name" value="vWFA"/>
    <property type="match status" value="1"/>
</dbReference>
<dbReference type="SUPFAM" id="SSF53300">
    <property type="entry name" value="vWA-like"/>
    <property type="match status" value="1"/>
</dbReference>
<protein>
    <submittedName>
        <fullName evidence="2">Virion structural protein</fullName>
    </submittedName>
</protein>